<evidence type="ECO:0000313" key="4">
    <source>
        <dbReference type="Proteomes" id="UP000224567"/>
    </source>
</evidence>
<dbReference type="PANTHER" id="PTHR47926:SF415">
    <property type="entry name" value="PENTATRICOPEPTIDE REPEAT-CONTAINING PROTEIN"/>
    <property type="match status" value="1"/>
</dbReference>
<dbReference type="AlphaFoldDB" id="A0A2G2W256"/>
<dbReference type="Gene3D" id="1.25.40.10">
    <property type="entry name" value="Tetratricopeptide repeat domain"/>
    <property type="match status" value="4"/>
</dbReference>
<protein>
    <submittedName>
        <fullName evidence="3">Pentatricopeptide repeat-containing protein</fullName>
    </submittedName>
</protein>
<dbReference type="Pfam" id="PF13041">
    <property type="entry name" value="PPR_2"/>
    <property type="match status" value="2"/>
</dbReference>
<keyword evidence="4" id="KW-1185">Reference proteome</keyword>
<dbReference type="EMBL" id="MLFT02000009">
    <property type="protein sequence ID" value="PHT39311.1"/>
    <property type="molecule type" value="Genomic_DNA"/>
</dbReference>
<reference evidence="4" key="2">
    <citation type="journal article" date="2017" name="J. Anim. Genet.">
        <title>Multiple reference genome sequences of hot pepper reveal the massive evolution of plant disease resistance genes by retroduplication.</title>
        <authorList>
            <person name="Kim S."/>
            <person name="Park J."/>
            <person name="Yeom S.-I."/>
            <person name="Kim Y.-M."/>
            <person name="Seo E."/>
            <person name="Kim K.-T."/>
            <person name="Kim M.-S."/>
            <person name="Lee J.M."/>
            <person name="Cheong K."/>
            <person name="Shin H.-S."/>
            <person name="Kim S.-B."/>
            <person name="Han K."/>
            <person name="Lee J."/>
            <person name="Park M."/>
            <person name="Lee H.-A."/>
            <person name="Lee H.-Y."/>
            <person name="Lee Y."/>
            <person name="Oh S."/>
            <person name="Lee J.H."/>
            <person name="Choi E."/>
            <person name="Choi E."/>
            <person name="Lee S.E."/>
            <person name="Jeon J."/>
            <person name="Kim H."/>
            <person name="Choi G."/>
            <person name="Song H."/>
            <person name="Lee J."/>
            <person name="Lee S.-C."/>
            <person name="Kwon J.-K."/>
            <person name="Lee H.-Y."/>
            <person name="Koo N."/>
            <person name="Hong Y."/>
            <person name="Kim R.W."/>
            <person name="Kang W.-H."/>
            <person name="Huh J.H."/>
            <person name="Kang B.-C."/>
            <person name="Yang T.-J."/>
            <person name="Lee Y.-H."/>
            <person name="Bennetzen J.L."/>
            <person name="Choi D."/>
        </authorList>
    </citation>
    <scope>NUCLEOTIDE SEQUENCE [LARGE SCALE GENOMIC DNA]</scope>
    <source>
        <strain evidence="4">cv. PBC81</strain>
    </source>
</reference>
<feature type="repeat" description="PPR" evidence="2">
    <location>
        <begin position="278"/>
        <end position="308"/>
    </location>
</feature>
<dbReference type="GO" id="GO:0003723">
    <property type="term" value="F:RNA binding"/>
    <property type="evidence" value="ECO:0007669"/>
    <property type="project" value="InterPro"/>
</dbReference>
<dbReference type="PANTHER" id="PTHR47926">
    <property type="entry name" value="PENTATRICOPEPTIDE REPEAT-CONTAINING PROTEIN"/>
    <property type="match status" value="1"/>
</dbReference>
<sequence length="538" mass="61143">MNVRFVVLTVKGLEDMFIPMLNNCKTTKFLKKIHAQIVKFSLSQSNYLVTRMVEICDTIGDIDYANSLFTKVDDPNNYLYNSMIRAYTHKHRYISCINMYRQMMRGIASPDEYTYPFVIRSCSATLRVDIGEQFHGNVCRFGLMSSVVIANSLLDMYVKCDRMGYARKMFDEMSERDVISWNGLICGYVRLRQVKKARDLFDEMPNKSIVSWTAMISGYTKTGCYGDALEVFRRMQMVGVKPDWISLVSVLPACAQLGALELGKWIHFYAEKYGYLRKTSVCNALMEMYAKCGSVDQAWQLFGQMSERDVISWSTMIGGLANHGRAHEALKLFHEMQRSAVEPNEITFVGLLCACAHAGLCDDGLRYFDSMKDDYNIEPGIEHYGCLVDLLGRTGRLERALAIIKSMPVKPDSAIWGSVLSSCRTYRNLEIAVVAMEHLLELEPEDTGNYILLANIYADLGKWDGVSRMRKFIRSKSMKKTPGCSLIEINSLVQEFLSGDNSKPFSKDIHEVLELLALHQSEEHDLVVDTILNSYSST</sequence>
<reference evidence="3 4" key="1">
    <citation type="journal article" date="2017" name="Genome Biol.">
        <title>New reference genome sequences of hot pepper reveal the massive evolution of plant disease-resistance genes by retroduplication.</title>
        <authorList>
            <person name="Kim S."/>
            <person name="Park J."/>
            <person name="Yeom S.I."/>
            <person name="Kim Y.M."/>
            <person name="Seo E."/>
            <person name="Kim K.T."/>
            <person name="Kim M.S."/>
            <person name="Lee J.M."/>
            <person name="Cheong K."/>
            <person name="Shin H.S."/>
            <person name="Kim S.B."/>
            <person name="Han K."/>
            <person name="Lee J."/>
            <person name="Park M."/>
            <person name="Lee H.A."/>
            <person name="Lee H.Y."/>
            <person name="Lee Y."/>
            <person name="Oh S."/>
            <person name="Lee J.H."/>
            <person name="Choi E."/>
            <person name="Choi E."/>
            <person name="Lee S.E."/>
            <person name="Jeon J."/>
            <person name="Kim H."/>
            <person name="Choi G."/>
            <person name="Song H."/>
            <person name="Lee J."/>
            <person name="Lee S.C."/>
            <person name="Kwon J.K."/>
            <person name="Lee H.Y."/>
            <person name="Koo N."/>
            <person name="Hong Y."/>
            <person name="Kim R.W."/>
            <person name="Kang W.H."/>
            <person name="Huh J.H."/>
            <person name="Kang B.C."/>
            <person name="Yang T.J."/>
            <person name="Lee Y.H."/>
            <person name="Bennetzen J.L."/>
            <person name="Choi D."/>
        </authorList>
    </citation>
    <scope>NUCLEOTIDE SEQUENCE [LARGE SCALE GENOMIC DNA]</scope>
    <source>
        <strain evidence="4">cv. PBC81</strain>
    </source>
</reference>
<dbReference type="InterPro" id="IPR046960">
    <property type="entry name" value="PPR_At4g14850-like_plant"/>
</dbReference>
<organism evidence="3 4">
    <name type="scientific">Capsicum baccatum</name>
    <name type="common">Peruvian pepper</name>
    <dbReference type="NCBI Taxonomy" id="33114"/>
    <lineage>
        <taxon>Eukaryota</taxon>
        <taxon>Viridiplantae</taxon>
        <taxon>Streptophyta</taxon>
        <taxon>Embryophyta</taxon>
        <taxon>Tracheophyta</taxon>
        <taxon>Spermatophyta</taxon>
        <taxon>Magnoliopsida</taxon>
        <taxon>eudicotyledons</taxon>
        <taxon>Gunneridae</taxon>
        <taxon>Pentapetalae</taxon>
        <taxon>asterids</taxon>
        <taxon>lamiids</taxon>
        <taxon>Solanales</taxon>
        <taxon>Solanaceae</taxon>
        <taxon>Solanoideae</taxon>
        <taxon>Capsiceae</taxon>
        <taxon>Capsicum</taxon>
    </lineage>
</organism>
<keyword evidence="1" id="KW-0677">Repeat</keyword>
<feature type="repeat" description="PPR" evidence="2">
    <location>
        <begin position="208"/>
        <end position="242"/>
    </location>
</feature>
<dbReference type="GO" id="GO:0009451">
    <property type="term" value="P:RNA modification"/>
    <property type="evidence" value="ECO:0007669"/>
    <property type="project" value="InterPro"/>
</dbReference>
<feature type="repeat" description="PPR" evidence="2">
    <location>
        <begin position="177"/>
        <end position="207"/>
    </location>
</feature>
<dbReference type="FunFam" id="1.25.40.10:FF:000348">
    <property type="entry name" value="Pentatricopeptide repeat-containing protein chloroplastic"/>
    <property type="match status" value="1"/>
</dbReference>
<dbReference type="InterPro" id="IPR002885">
    <property type="entry name" value="PPR_rpt"/>
</dbReference>
<dbReference type="SUPFAM" id="SSF48452">
    <property type="entry name" value="TPR-like"/>
    <property type="match status" value="1"/>
</dbReference>
<evidence type="ECO:0000256" key="2">
    <source>
        <dbReference type="PROSITE-ProRule" id="PRU00708"/>
    </source>
</evidence>
<dbReference type="Proteomes" id="UP000224567">
    <property type="component" value="Unassembled WGS sequence"/>
</dbReference>
<evidence type="ECO:0000313" key="3">
    <source>
        <dbReference type="EMBL" id="PHT39311.1"/>
    </source>
</evidence>
<dbReference type="OrthoDB" id="185373at2759"/>
<gene>
    <name evidence="3" type="ORF">CQW23_22884</name>
</gene>
<dbReference type="NCBIfam" id="TIGR00756">
    <property type="entry name" value="PPR"/>
    <property type="match status" value="7"/>
</dbReference>
<dbReference type="PROSITE" id="PS51375">
    <property type="entry name" value="PPR"/>
    <property type="match status" value="5"/>
</dbReference>
<dbReference type="InterPro" id="IPR046848">
    <property type="entry name" value="E_motif"/>
</dbReference>
<dbReference type="InterPro" id="IPR011990">
    <property type="entry name" value="TPR-like_helical_dom_sf"/>
</dbReference>
<dbReference type="FunFam" id="1.25.40.10:FF:000184">
    <property type="entry name" value="Pentatricopeptide repeat-containing protein, chloroplastic"/>
    <property type="match status" value="1"/>
</dbReference>
<feature type="repeat" description="PPR" evidence="2">
    <location>
        <begin position="76"/>
        <end position="110"/>
    </location>
</feature>
<proteinExistence type="predicted"/>
<feature type="repeat" description="PPR" evidence="2">
    <location>
        <begin position="309"/>
        <end position="343"/>
    </location>
</feature>
<dbReference type="Pfam" id="PF01535">
    <property type="entry name" value="PPR"/>
    <property type="match status" value="3"/>
</dbReference>
<comment type="caution">
    <text evidence="3">The sequence shown here is derived from an EMBL/GenBank/DDBJ whole genome shotgun (WGS) entry which is preliminary data.</text>
</comment>
<accession>A0A2G2W256</accession>
<evidence type="ECO:0000256" key="1">
    <source>
        <dbReference type="ARBA" id="ARBA00022737"/>
    </source>
</evidence>
<dbReference type="Pfam" id="PF20431">
    <property type="entry name" value="E_motif"/>
    <property type="match status" value="1"/>
</dbReference>
<name>A0A2G2W256_CAPBA</name>